<evidence type="ECO:0000256" key="1">
    <source>
        <dbReference type="SAM" id="MobiDB-lite"/>
    </source>
</evidence>
<keyword evidence="2" id="KW-1133">Transmembrane helix</keyword>
<evidence type="ECO:0000313" key="5">
    <source>
        <dbReference type="Proteomes" id="UP000053611"/>
    </source>
</evidence>
<dbReference type="GO" id="GO:0036149">
    <property type="term" value="P:phosphatidylinositol acyl-chain remodeling"/>
    <property type="evidence" value="ECO:0007669"/>
    <property type="project" value="TreeGrafter"/>
</dbReference>
<organism evidence="4 5">
    <name type="scientific">Cutaneotrichosporon oleaginosum</name>
    <dbReference type="NCBI Taxonomy" id="879819"/>
    <lineage>
        <taxon>Eukaryota</taxon>
        <taxon>Fungi</taxon>
        <taxon>Dikarya</taxon>
        <taxon>Basidiomycota</taxon>
        <taxon>Agaricomycotina</taxon>
        <taxon>Tremellomycetes</taxon>
        <taxon>Trichosporonales</taxon>
        <taxon>Trichosporonaceae</taxon>
        <taxon>Cutaneotrichosporon</taxon>
    </lineage>
</organism>
<reference evidence="4 5" key="1">
    <citation type="submission" date="2015-03" db="EMBL/GenBank/DDBJ databases">
        <title>Genomics and transcriptomics of the oil-accumulating basidiomycete yeast T. oleaginosus allow insights into substrate utilization and the diverse evolutionary trajectories of mating systems in fungi.</title>
        <authorList>
            <consortium name="DOE Joint Genome Institute"/>
            <person name="Kourist R."/>
            <person name="Kracht O."/>
            <person name="Bracharz F."/>
            <person name="Lipzen A."/>
            <person name="Nolan M."/>
            <person name="Ohm R."/>
            <person name="Grigoriev I."/>
            <person name="Sun S."/>
            <person name="Heitman J."/>
            <person name="Bruck T."/>
            <person name="Nowrousian M."/>
        </authorList>
    </citation>
    <scope>NUCLEOTIDE SEQUENCE [LARGE SCALE GENOMIC DNA]</scope>
    <source>
        <strain evidence="4 5">IBC0246</strain>
    </source>
</reference>
<dbReference type="EMBL" id="KQ087180">
    <property type="protein sequence ID" value="KLT45671.1"/>
    <property type="molecule type" value="Genomic_DNA"/>
</dbReference>
<evidence type="ECO:0000259" key="3">
    <source>
        <dbReference type="SMART" id="SM00563"/>
    </source>
</evidence>
<sequence length="450" mass="50006">MRTRHRLIAYAGRSSLSHLASPPHHSQRASDRGSYKLAPRAPSPSASSPSRSLPLSARLSQPTAMQPLYTIPIADRPSGHGSWFNKIVFPLIFDLGILGINSAQFLFALLLLLPGGRRYYERAIDWTKDGFGRLLIAITVLCAPTSLTITTNAPPELSGLVGPDGTINLPPRLVLMANHQAYTDWMYLWILACYAGHARGLTILLKASLKHIPFVGWGMQFFRFIFMHRSWAADRDHLTRSLTRLGKQSAAGNPLWLLIFPEGTIVSDNERAKSAKYAARENIRDLNGVLHPRSTGLLFALRTLVPSIPDIQLLDVTVAYPGVPFGKYPQEWYGLGSVYLHGVPPPTVRLHLHLYSVDEIPSLPKPPYNSAEITPLATAEEGREFELWLRNVWTEKEARLERMLADDIDEKMPSIVVPIEQRSTHDWIATFGAGGMMTVAAVAGAIHYFL</sequence>
<dbReference type="Proteomes" id="UP000053611">
    <property type="component" value="Unassembled WGS sequence"/>
</dbReference>
<protein>
    <submittedName>
        <fullName evidence="4">Acyltransferase-domain-containing protein</fullName>
    </submittedName>
</protein>
<evidence type="ECO:0000256" key="2">
    <source>
        <dbReference type="SAM" id="Phobius"/>
    </source>
</evidence>
<dbReference type="SUPFAM" id="SSF69593">
    <property type="entry name" value="Glycerol-3-phosphate (1)-acyltransferase"/>
    <property type="match status" value="1"/>
</dbReference>
<dbReference type="AlphaFoldDB" id="A0A0J0XX81"/>
<feature type="compositionally biased region" description="Low complexity" evidence="1">
    <location>
        <begin position="37"/>
        <end position="56"/>
    </location>
</feature>
<name>A0A0J0XX81_9TREE</name>
<keyword evidence="2" id="KW-0812">Transmembrane</keyword>
<feature type="domain" description="Phospholipid/glycerol acyltransferase" evidence="3">
    <location>
        <begin position="173"/>
        <end position="298"/>
    </location>
</feature>
<keyword evidence="4" id="KW-0012">Acyltransferase</keyword>
<dbReference type="SMART" id="SM00563">
    <property type="entry name" value="PlsC"/>
    <property type="match status" value="1"/>
</dbReference>
<feature type="transmembrane region" description="Helical" evidence="2">
    <location>
        <begin position="427"/>
        <end position="449"/>
    </location>
</feature>
<feature type="transmembrane region" description="Helical" evidence="2">
    <location>
        <begin position="185"/>
        <end position="205"/>
    </location>
</feature>
<dbReference type="InterPro" id="IPR002123">
    <property type="entry name" value="Plipid/glycerol_acylTrfase"/>
</dbReference>
<dbReference type="PANTHER" id="PTHR10983">
    <property type="entry name" value="1-ACYLGLYCEROL-3-PHOSPHATE ACYLTRANSFERASE-RELATED"/>
    <property type="match status" value="1"/>
</dbReference>
<feature type="transmembrane region" description="Helical" evidence="2">
    <location>
        <begin position="134"/>
        <end position="153"/>
    </location>
</feature>
<dbReference type="RefSeq" id="XP_018282162.1">
    <property type="nucleotide sequence ID" value="XM_018421119.1"/>
</dbReference>
<dbReference type="GO" id="GO:0005783">
    <property type="term" value="C:endoplasmic reticulum"/>
    <property type="evidence" value="ECO:0007669"/>
    <property type="project" value="TreeGrafter"/>
</dbReference>
<dbReference type="STRING" id="879819.A0A0J0XX81"/>
<feature type="region of interest" description="Disordered" evidence="1">
    <location>
        <begin position="17"/>
        <end position="56"/>
    </location>
</feature>
<proteinExistence type="predicted"/>
<dbReference type="OrthoDB" id="189226at2759"/>
<dbReference type="GeneID" id="28981722"/>
<dbReference type="PANTHER" id="PTHR10983:SF16">
    <property type="entry name" value="LYSOCARDIOLIPIN ACYLTRANSFERASE 1"/>
    <property type="match status" value="1"/>
</dbReference>
<evidence type="ECO:0000313" key="4">
    <source>
        <dbReference type="EMBL" id="KLT45671.1"/>
    </source>
</evidence>
<gene>
    <name evidence="4" type="ORF">CC85DRAFT_268880</name>
</gene>
<keyword evidence="4" id="KW-0808">Transferase</keyword>
<dbReference type="GO" id="GO:0016746">
    <property type="term" value="F:acyltransferase activity"/>
    <property type="evidence" value="ECO:0007669"/>
    <property type="project" value="UniProtKB-KW"/>
</dbReference>
<feature type="transmembrane region" description="Helical" evidence="2">
    <location>
        <begin position="87"/>
        <end position="113"/>
    </location>
</feature>
<keyword evidence="2" id="KW-0472">Membrane</keyword>
<keyword evidence="5" id="KW-1185">Reference proteome</keyword>
<dbReference type="Pfam" id="PF01553">
    <property type="entry name" value="Acyltransferase"/>
    <property type="match status" value="1"/>
</dbReference>
<dbReference type="CDD" id="cd07990">
    <property type="entry name" value="LPLAT_LCLAT1-like"/>
    <property type="match status" value="1"/>
</dbReference>
<accession>A0A0J0XX81</accession>